<dbReference type="AlphaFoldDB" id="A0A4P8L816"/>
<dbReference type="EMBL" id="CP040098">
    <property type="protein sequence ID" value="QCQ22752.1"/>
    <property type="molecule type" value="Genomic_DNA"/>
</dbReference>
<dbReference type="GO" id="GO:0032049">
    <property type="term" value="P:cardiolipin biosynthetic process"/>
    <property type="evidence" value="ECO:0007669"/>
    <property type="project" value="InterPro"/>
</dbReference>
<dbReference type="OrthoDB" id="7340718at2"/>
<dbReference type="RefSeq" id="WP_137425036.1">
    <property type="nucleotide sequence ID" value="NZ_CP040098.1"/>
</dbReference>
<dbReference type="KEGG" id="dax:FDQ92_11545"/>
<name>A0A4P8L816_9BACT</name>
<protein>
    <submittedName>
        <fullName evidence="1">Uncharacterized protein</fullName>
    </submittedName>
</protein>
<evidence type="ECO:0000313" key="2">
    <source>
        <dbReference type="Proteomes" id="UP000298602"/>
    </source>
</evidence>
<evidence type="ECO:0000313" key="1">
    <source>
        <dbReference type="EMBL" id="QCQ22752.1"/>
    </source>
</evidence>
<dbReference type="GO" id="GO:0016024">
    <property type="term" value="P:CDP-diacylglycerol biosynthetic process"/>
    <property type="evidence" value="ECO:0007669"/>
    <property type="project" value="UniProtKB-UniPathway"/>
</dbReference>
<reference evidence="1 2" key="2">
    <citation type="submission" date="2019-05" db="EMBL/GenBank/DDBJ databases">
        <authorList>
            <person name="Suflita J.M."/>
            <person name="Marks C.R."/>
        </authorList>
    </citation>
    <scope>NUCLEOTIDE SEQUENCE [LARGE SCALE GENOMIC DNA]</scope>
    <source>
        <strain evidence="1 2">ALDC</strain>
    </source>
</reference>
<accession>A0A4P8L816</accession>
<reference evidence="1 2" key="1">
    <citation type="submission" date="2019-05" db="EMBL/GenBank/DDBJ databases">
        <title>The Complete Genome Sequence of the n-alkane-degrading Desulfoglaeba alkanexedens ALDC reveals multiple alkylsuccinate synthase gene clusters.</title>
        <authorList>
            <person name="Callaghan A.V."/>
            <person name="Davidova I.A."/>
            <person name="Duncan K.E."/>
            <person name="Morris B."/>
            <person name="McInerney M.J."/>
        </authorList>
    </citation>
    <scope>NUCLEOTIDE SEQUENCE [LARGE SCALE GENOMIC DNA]</scope>
    <source>
        <strain evidence="1 2">ALDC</strain>
    </source>
</reference>
<dbReference type="Pfam" id="PF09139">
    <property type="entry name" value="Tam41_Mmp37"/>
    <property type="match status" value="1"/>
</dbReference>
<gene>
    <name evidence="1" type="ORF">FDQ92_11545</name>
</gene>
<dbReference type="UniPathway" id="UPA00557">
    <property type="reaction ID" value="UER00614"/>
</dbReference>
<organism evidence="1 2">
    <name type="scientific">Desulfoglaeba alkanexedens ALDC</name>
    <dbReference type="NCBI Taxonomy" id="980445"/>
    <lineage>
        <taxon>Bacteria</taxon>
        <taxon>Pseudomonadati</taxon>
        <taxon>Thermodesulfobacteriota</taxon>
        <taxon>Syntrophobacteria</taxon>
        <taxon>Syntrophobacterales</taxon>
        <taxon>Syntrophobacteraceae</taxon>
        <taxon>Desulfoglaeba</taxon>
    </lineage>
</organism>
<keyword evidence="2" id="KW-1185">Reference proteome</keyword>
<dbReference type="GO" id="GO:0004605">
    <property type="term" value="F:phosphatidate cytidylyltransferase activity"/>
    <property type="evidence" value="ECO:0007669"/>
    <property type="project" value="InterPro"/>
</dbReference>
<dbReference type="InterPro" id="IPR015222">
    <property type="entry name" value="Tam41"/>
</dbReference>
<sequence>MKSDANVKKIIQHWNTRALPPEITALSDAARRRHDGVAAVLFYGSCLRSGRVDQGMADLYLLVDDYKVALHSRLQAWMNRLLPPNVFYLELPYGERTLRAKYAVLTLDDFAKGTATWFHSYIWGRFAQPSALVYARDAEAFGQVQDSLARALYTFVRRALPQVPQIFTSRELWGIGLSLSYRCELRSEKPGTAVGLYDAAPDYYEAATVEALKAWELPVEPVAGRAPGTYRTLIPWREKYLNRLGWHLRKVQGKVLSALRLLKAPLTFDNGLDYVLWKIERHSGVRIEPGPSLRRLPALAVCVTFWRLFRKGAFR</sequence>
<dbReference type="Proteomes" id="UP000298602">
    <property type="component" value="Chromosome"/>
</dbReference>
<proteinExistence type="predicted"/>